<dbReference type="Proteomes" id="UP000004659">
    <property type="component" value="Unassembled WGS sequence"/>
</dbReference>
<dbReference type="Pfam" id="PF13463">
    <property type="entry name" value="HTH_27"/>
    <property type="match status" value="1"/>
</dbReference>
<evidence type="ECO:0000256" key="1">
    <source>
        <dbReference type="SAM" id="MobiDB-lite"/>
    </source>
</evidence>
<reference evidence="3" key="1">
    <citation type="submission" date="2009-01" db="EMBL/GenBank/DDBJ databases">
        <title>The Genome Sequence of Brucella pinnipedialis M292/94/1.</title>
        <authorList>
            <consortium name="The Broad Institute Genome Sequencing Platform"/>
            <person name="Ward D."/>
            <person name="Young S.K."/>
            <person name="Kodira C.D."/>
            <person name="Zeng Q."/>
            <person name="Koehrsen M."/>
            <person name="Alvarado L."/>
            <person name="Berlin A."/>
            <person name="Borenstein D."/>
            <person name="Chen Z."/>
            <person name="Engels R."/>
            <person name="Freedman E."/>
            <person name="Gellesch M."/>
            <person name="Goldberg J."/>
            <person name="Griggs A."/>
            <person name="Gujja S."/>
            <person name="Heiman D."/>
            <person name="Hepburn T."/>
            <person name="Howarth C."/>
            <person name="Jen D."/>
            <person name="Larson L."/>
            <person name="Lewis B."/>
            <person name="Mehta T."/>
            <person name="Park D."/>
            <person name="Pearson M."/>
            <person name="Roberts A."/>
            <person name="Saif S."/>
            <person name="Shea T."/>
            <person name="Shenoy N."/>
            <person name="Sisk P."/>
            <person name="Stolte C."/>
            <person name="Sykes S."/>
            <person name="Walk T."/>
            <person name="White J."/>
            <person name="Yandava C."/>
            <person name="Whatmore A.M."/>
            <person name="Perrett L.L."/>
            <person name="O'Callaghan D."/>
            <person name="Nusbaum C."/>
            <person name="Galagan J."/>
            <person name="Birren B."/>
        </authorList>
    </citation>
    <scope>NUCLEOTIDE SEQUENCE [LARGE SCALE GENOMIC DNA]</scope>
    <source>
        <strain evidence="3">M292/94/1</strain>
    </source>
</reference>
<sequence length="202" mass="21792">MGRMRKTGDGPEAPVDPREAGFEDVTLPKHLRPVASIGPIVSSAHLAEGGSPAMSEVEYGLILASHAFSRWMVRCMAAAGLPGLSPIEILILHSIRHRDREKKLADICLVLDIEDTHIATYAIRKLEKAGLLTTGKAAKEKTVKITAKGAEACAHYAQIRERLLVDSTANARPSEETLSELAALLRFMSGAFNQATRSAITL</sequence>
<dbReference type="InterPro" id="IPR000835">
    <property type="entry name" value="HTH_MarR-typ"/>
</dbReference>
<dbReference type="SUPFAM" id="SSF46785">
    <property type="entry name" value="Winged helix' DNA-binding domain"/>
    <property type="match status" value="1"/>
</dbReference>
<proteinExistence type="predicted"/>
<dbReference type="GO" id="GO:0003700">
    <property type="term" value="F:DNA-binding transcription factor activity"/>
    <property type="evidence" value="ECO:0007669"/>
    <property type="project" value="InterPro"/>
</dbReference>
<evidence type="ECO:0000313" key="3">
    <source>
        <dbReference type="EMBL" id="EEZ28908.1"/>
    </source>
</evidence>
<dbReference type="PIRSF" id="PIRSF036158">
    <property type="entry name" value="UCP036158_MarR"/>
    <property type="match status" value="1"/>
</dbReference>
<name>A0A0E1WVY5_9HYPH</name>
<dbReference type="RefSeq" id="WP_002965961.1">
    <property type="nucleotide sequence ID" value="NZ_EQ999534.1"/>
</dbReference>
<feature type="domain" description="HTH marR-type" evidence="2">
    <location>
        <begin position="84"/>
        <end position="149"/>
    </location>
</feature>
<accession>A0A0E1WVY5</accession>
<evidence type="ECO:0000259" key="2">
    <source>
        <dbReference type="Pfam" id="PF13463"/>
    </source>
</evidence>
<dbReference type="AlphaFoldDB" id="A0A0E1WVY5"/>
<gene>
    <name evidence="3" type="ORF">BALG_02261</name>
</gene>
<dbReference type="InterPro" id="IPR014601">
    <property type="entry name" value="Trans_reg_MarR_HTH"/>
</dbReference>
<dbReference type="InterPro" id="IPR036390">
    <property type="entry name" value="WH_DNA-bd_sf"/>
</dbReference>
<dbReference type="GeneID" id="93015538"/>
<feature type="region of interest" description="Disordered" evidence="1">
    <location>
        <begin position="1"/>
        <end position="20"/>
    </location>
</feature>
<protein>
    <recommendedName>
        <fullName evidence="2">HTH marR-type domain-containing protein</fullName>
    </recommendedName>
</protein>
<dbReference type="Gene3D" id="1.10.10.10">
    <property type="entry name" value="Winged helix-like DNA-binding domain superfamily/Winged helix DNA-binding domain"/>
    <property type="match status" value="1"/>
</dbReference>
<organism evidence="3">
    <name type="scientific">Brucella pinnipedialis M292/94/1</name>
    <dbReference type="NCBI Taxonomy" id="520462"/>
    <lineage>
        <taxon>Bacteria</taxon>
        <taxon>Pseudomonadati</taxon>
        <taxon>Pseudomonadota</taxon>
        <taxon>Alphaproteobacteria</taxon>
        <taxon>Hyphomicrobiales</taxon>
        <taxon>Brucellaceae</taxon>
        <taxon>Brucella/Ochrobactrum group</taxon>
        <taxon>Brucella</taxon>
    </lineage>
</organism>
<dbReference type="HOGENOM" id="CLU_111108_1_0_5"/>
<dbReference type="InterPro" id="IPR036388">
    <property type="entry name" value="WH-like_DNA-bd_sf"/>
</dbReference>
<dbReference type="EMBL" id="EQ999534">
    <property type="protein sequence ID" value="EEZ28908.1"/>
    <property type="molecule type" value="Genomic_DNA"/>
</dbReference>